<dbReference type="PANTHER" id="PTHR47176:SF1">
    <property type="entry name" value="OS04G0577500 PROTEIN"/>
    <property type="match status" value="1"/>
</dbReference>
<dbReference type="Gene3D" id="3.20.20.140">
    <property type="entry name" value="Metal-dependent hydrolases"/>
    <property type="match status" value="1"/>
</dbReference>
<name>A0A098VNB8_9MICR</name>
<dbReference type="GeneID" id="25260548"/>
<evidence type="ECO:0000313" key="1">
    <source>
        <dbReference type="EMBL" id="KGG50572.1"/>
    </source>
</evidence>
<dbReference type="GO" id="GO:0016788">
    <property type="term" value="F:hydrolase activity, acting on ester bonds"/>
    <property type="evidence" value="ECO:0007669"/>
    <property type="project" value="InterPro"/>
</dbReference>
<gene>
    <name evidence="1" type="ORF">DI09_64p80</name>
</gene>
<accession>A0A098VNB8</accession>
<sequence length="251" mass="28456">MFLTDSHIHLKALPISADVSKALLVSIDRSEWDMVCDFAKKSPSCIIPAFGTHPWFVSKVSQREEYLKQLWFYVQSFPNSLLGEIGLDSSKRHLNSFALQEELFFDQFKLANQLRRPISLHVVGEVSVSSLCQFLRAFPLCRPPSISLHSFTGSLTQLRQLRNAFGEDTNVFLGVSQRLSGRLPLAKLHRLILEMPDNRILIESDDEACNQTYISDLESVAGILSNCKNWDLAQSIINTHNNFLEFALCPQ</sequence>
<dbReference type="RefSeq" id="XP_013237011.1">
    <property type="nucleotide sequence ID" value="XM_013381557.1"/>
</dbReference>
<dbReference type="EMBL" id="JMKJ01000573">
    <property type="protein sequence ID" value="KGG50572.1"/>
    <property type="molecule type" value="Genomic_DNA"/>
</dbReference>
<dbReference type="SUPFAM" id="SSF51556">
    <property type="entry name" value="Metallo-dependent hydrolases"/>
    <property type="match status" value="1"/>
</dbReference>
<dbReference type="HOGENOM" id="CLU_031506_0_0_1"/>
<dbReference type="Pfam" id="PF01026">
    <property type="entry name" value="TatD_DNase"/>
    <property type="match status" value="1"/>
</dbReference>
<comment type="caution">
    <text evidence="1">The sequence shown here is derived from an EMBL/GenBank/DDBJ whole genome shotgun (WGS) entry which is preliminary data.</text>
</comment>
<protein>
    <submittedName>
        <fullName evidence="1">Uncharacterized protein</fullName>
    </submittedName>
</protein>
<dbReference type="InterPro" id="IPR032466">
    <property type="entry name" value="Metal_Hydrolase"/>
</dbReference>
<dbReference type="PANTHER" id="PTHR47176">
    <property type="entry name" value="OSJNBA0020J04.13 PROTEIN"/>
    <property type="match status" value="1"/>
</dbReference>
<keyword evidence="2" id="KW-1185">Reference proteome</keyword>
<dbReference type="OrthoDB" id="413993at2759"/>
<evidence type="ECO:0000313" key="2">
    <source>
        <dbReference type="Proteomes" id="UP000029725"/>
    </source>
</evidence>
<dbReference type="Proteomes" id="UP000029725">
    <property type="component" value="Unassembled WGS sequence"/>
</dbReference>
<organism evidence="1 2">
    <name type="scientific">Mitosporidium daphniae</name>
    <dbReference type="NCBI Taxonomy" id="1485682"/>
    <lineage>
        <taxon>Eukaryota</taxon>
        <taxon>Fungi</taxon>
        <taxon>Fungi incertae sedis</taxon>
        <taxon>Microsporidia</taxon>
        <taxon>Mitosporidium</taxon>
    </lineage>
</organism>
<dbReference type="InterPro" id="IPR001130">
    <property type="entry name" value="TatD-like"/>
</dbReference>
<proteinExistence type="predicted"/>
<dbReference type="VEuPathDB" id="MicrosporidiaDB:DI09_64p80"/>
<reference evidence="1 2" key="1">
    <citation type="submission" date="2014-04" db="EMBL/GenBank/DDBJ databases">
        <title>A new species of microsporidia sheds light on the evolution of extreme parasitism.</title>
        <authorList>
            <person name="Haag K.L."/>
            <person name="James T.Y."/>
            <person name="Larsson R."/>
            <person name="Schaer T.M."/>
            <person name="Refardt D."/>
            <person name="Pombert J.-F."/>
            <person name="Ebert D."/>
        </authorList>
    </citation>
    <scope>NUCLEOTIDE SEQUENCE [LARGE SCALE GENOMIC DNA]</scope>
    <source>
        <strain evidence="1 2">UGP3</strain>
        <tissue evidence="1">Spores</tissue>
    </source>
</reference>
<dbReference type="AlphaFoldDB" id="A0A098VNB8"/>